<dbReference type="Proteomes" id="UP000664122">
    <property type="component" value="Unassembled WGS sequence"/>
</dbReference>
<evidence type="ECO:0000313" key="2">
    <source>
        <dbReference type="Proteomes" id="UP000664122"/>
    </source>
</evidence>
<organism evidence="1 2">
    <name type="scientific">Jiella flava</name>
    <dbReference type="NCBI Taxonomy" id="2816857"/>
    <lineage>
        <taxon>Bacteria</taxon>
        <taxon>Pseudomonadati</taxon>
        <taxon>Pseudomonadota</taxon>
        <taxon>Alphaproteobacteria</taxon>
        <taxon>Hyphomicrobiales</taxon>
        <taxon>Aurantimonadaceae</taxon>
        <taxon>Jiella</taxon>
    </lineage>
</organism>
<dbReference type="EMBL" id="JAFMPP010000003">
    <property type="protein sequence ID" value="MBO0661953.1"/>
    <property type="molecule type" value="Genomic_DNA"/>
</dbReference>
<evidence type="ECO:0000313" key="1">
    <source>
        <dbReference type="EMBL" id="MBO0661953.1"/>
    </source>
</evidence>
<protein>
    <submittedName>
        <fullName evidence="1">Uncharacterized protein</fullName>
    </submittedName>
</protein>
<comment type="caution">
    <text evidence="1">The sequence shown here is derived from an EMBL/GenBank/DDBJ whole genome shotgun (WGS) entry which is preliminary data.</text>
</comment>
<accession>A0A939JRI7</accession>
<gene>
    <name evidence="1" type="ORF">J1C48_05145</name>
</gene>
<reference evidence="1" key="1">
    <citation type="submission" date="2021-03" db="EMBL/GenBank/DDBJ databases">
        <title>Whole genome sequence of Jiella sp. CQZ9-1.</title>
        <authorList>
            <person name="Tuo L."/>
        </authorList>
    </citation>
    <scope>NUCLEOTIDE SEQUENCE</scope>
    <source>
        <strain evidence="1">CQZ9-1</strain>
    </source>
</reference>
<dbReference type="AlphaFoldDB" id="A0A939JRI7"/>
<name>A0A939JRI7_9HYPH</name>
<keyword evidence="2" id="KW-1185">Reference proteome</keyword>
<proteinExistence type="predicted"/>
<sequence length="124" mass="13619">MAEDGGPPAAIILRWRSPVTRRRPLSEENRTKTALLCLSPLRQSADRRRPNSVRRIDLLDDRQHTFVTIKICCPRHNNVSVTAFLDFQCVLVLSCAVALQGLPTRNGISPGAFQASAGAVRASV</sequence>